<feature type="region of interest" description="Disordered" evidence="1">
    <location>
        <begin position="45"/>
        <end position="75"/>
    </location>
</feature>
<sequence length="143" mass="13991">MGIAIPALLLVSACGTGTAEGQESAAADAGAADAGAARIEQLQSELAASHGGGVPETSTSGGGVAGPDAPNQLHLGPLLTGPLEARFVCDTGTASISISGGPRTEIPCGPVEVISGINPYKDGTGISIDVSADSELYWAVEFS</sequence>
<name>A0ABZ2ZV97_9MICC</name>
<dbReference type="EMBL" id="CP151657">
    <property type="protein sequence ID" value="WZP16108.1"/>
    <property type="molecule type" value="Genomic_DNA"/>
</dbReference>
<gene>
    <name evidence="2" type="ORF">AAE021_00510</name>
</gene>
<proteinExistence type="predicted"/>
<accession>A0ABZ2ZV97</accession>
<evidence type="ECO:0000256" key="1">
    <source>
        <dbReference type="SAM" id="MobiDB-lite"/>
    </source>
</evidence>
<dbReference type="RefSeq" id="WP_342023756.1">
    <property type="nucleotide sequence ID" value="NZ_CP151657.1"/>
</dbReference>
<keyword evidence="3" id="KW-1185">Reference proteome</keyword>
<organism evidence="2 3">
    <name type="scientific">Arthrobacter citreus</name>
    <dbReference type="NCBI Taxonomy" id="1670"/>
    <lineage>
        <taxon>Bacteria</taxon>
        <taxon>Bacillati</taxon>
        <taxon>Actinomycetota</taxon>
        <taxon>Actinomycetes</taxon>
        <taxon>Micrococcales</taxon>
        <taxon>Micrococcaceae</taxon>
        <taxon>Arthrobacter</taxon>
    </lineage>
</organism>
<evidence type="ECO:0008006" key="4">
    <source>
        <dbReference type="Google" id="ProtNLM"/>
    </source>
</evidence>
<protein>
    <recommendedName>
        <fullName evidence="4">Lipoprotein</fullName>
    </recommendedName>
</protein>
<reference evidence="2 3" key="1">
    <citation type="submission" date="2024-04" db="EMBL/GenBank/DDBJ databases">
        <title>Arthrobacter sp. from Plains bison fecal sample.</title>
        <authorList>
            <person name="Ruzzini A."/>
        </authorList>
    </citation>
    <scope>NUCLEOTIDE SEQUENCE [LARGE SCALE GENOMIC DNA]</scope>
    <source>
        <strain evidence="2 3">EINP1</strain>
    </source>
</reference>
<dbReference type="Proteomes" id="UP001448858">
    <property type="component" value="Chromosome"/>
</dbReference>
<evidence type="ECO:0000313" key="2">
    <source>
        <dbReference type="EMBL" id="WZP16108.1"/>
    </source>
</evidence>
<feature type="compositionally biased region" description="Gly residues" evidence="1">
    <location>
        <begin position="50"/>
        <end position="65"/>
    </location>
</feature>
<evidence type="ECO:0000313" key="3">
    <source>
        <dbReference type="Proteomes" id="UP001448858"/>
    </source>
</evidence>